<protein>
    <submittedName>
        <fullName evidence="2">Uncharacterized protein</fullName>
    </submittedName>
</protein>
<feature type="region of interest" description="Disordered" evidence="1">
    <location>
        <begin position="1"/>
        <end position="31"/>
    </location>
</feature>
<evidence type="ECO:0000313" key="2">
    <source>
        <dbReference type="EMBL" id="KAJ0985230.1"/>
    </source>
</evidence>
<reference evidence="2" key="2">
    <citation type="journal article" date="2022" name="Hortic Res">
        <title>The genome of Dioscorea zingiberensis sheds light on the biosynthesis, origin and evolution of the medicinally important diosgenin saponins.</title>
        <authorList>
            <person name="Li Y."/>
            <person name="Tan C."/>
            <person name="Li Z."/>
            <person name="Guo J."/>
            <person name="Li S."/>
            <person name="Chen X."/>
            <person name="Wang C."/>
            <person name="Dai X."/>
            <person name="Yang H."/>
            <person name="Song W."/>
            <person name="Hou L."/>
            <person name="Xu J."/>
            <person name="Tong Z."/>
            <person name="Xu A."/>
            <person name="Yuan X."/>
            <person name="Wang W."/>
            <person name="Yang Q."/>
            <person name="Chen L."/>
            <person name="Sun Z."/>
            <person name="Wang K."/>
            <person name="Pan B."/>
            <person name="Chen J."/>
            <person name="Bao Y."/>
            <person name="Liu F."/>
            <person name="Qi X."/>
            <person name="Gang D.R."/>
            <person name="Wen J."/>
            <person name="Li J."/>
        </authorList>
    </citation>
    <scope>NUCLEOTIDE SEQUENCE</scope>
    <source>
        <strain evidence="2">Dzin_1.0</strain>
    </source>
</reference>
<keyword evidence="3" id="KW-1185">Reference proteome</keyword>
<proteinExistence type="predicted"/>
<dbReference type="Proteomes" id="UP001085076">
    <property type="component" value="Miscellaneous, Linkage group lg01"/>
</dbReference>
<evidence type="ECO:0000256" key="1">
    <source>
        <dbReference type="SAM" id="MobiDB-lite"/>
    </source>
</evidence>
<dbReference type="AlphaFoldDB" id="A0A9D5HQ78"/>
<accession>A0A9D5HQ78</accession>
<comment type="caution">
    <text evidence="2">The sequence shown here is derived from an EMBL/GenBank/DDBJ whole genome shotgun (WGS) entry which is preliminary data.</text>
</comment>
<name>A0A9D5HQ78_9LILI</name>
<sequence length="209" mass="23775">MEMISANDRLLPLPPRLQTPSCQSTTPSRPQGSVLLKWSLSSRSFKRDFDPFLVAVENVKKEDMSWCPKPCHRRAMSMEPVRVSGAEWSDSFMGRRSLYPEREVEPLNLSMPKMMDRIRVLGSMTSDKVLNRSSTTGMRLRLLKDETGFSISEEKNELGWKPAYKVGRKEVVKMRSESSSTTPCTQNPQCSYLFSCFGGRNSSDDGQEF</sequence>
<evidence type="ECO:0000313" key="3">
    <source>
        <dbReference type="Proteomes" id="UP001085076"/>
    </source>
</evidence>
<feature type="compositionally biased region" description="Polar residues" evidence="1">
    <location>
        <begin position="18"/>
        <end position="31"/>
    </location>
</feature>
<organism evidence="2 3">
    <name type="scientific">Dioscorea zingiberensis</name>
    <dbReference type="NCBI Taxonomy" id="325984"/>
    <lineage>
        <taxon>Eukaryota</taxon>
        <taxon>Viridiplantae</taxon>
        <taxon>Streptophyta</taxon>
        <taxon>Embryophyta</taxon>
        <taxon>Tracheophyta</taxon>
        <taxon>Spermatophyta</taxon>
        <taxon>Magnoliopsida</taxon>
        <taxon>Liliopsida</taxon>
        <taxon>Dioscoreales</taxon>
        <taxon>Dioscoreaceae</taxon>
        <taxon>Dioscorea</taxon>
    </lineage>
</organism>
<gene>
    <name evidence="2" type="ORF">J5N97_003586</name>
</gene>
<dbReference type="EMBL" id="JAGGNH010000001">
    <property type="protein sequence ID" value="KAJ0985230.1"/>
    <property type="molecule type" value="Genomic_DNA"/>
</dbReference>
<reference evidence="2" key="1">
    <citation type="submission" date="2021-03" db="EMBL/GenBank/DDBJ databases">
        <authorList>
            <person name="Li Z."/>
            <person name="Yang C."/>
        </authorList>
    </citation>
    <scope>NUCLEOTIDE SEQUENCE</scope>
    <source>
        <strain evidence="2">Dzin_1.0</strain>
        <tissue evidence="2">Leaf</tissue>
    </source>
</reference>
<dbReference type="OrthoDB" id="693822at2759"/>